<gene>
    <name evidence="1" type="ORF">MHBO_005175</name>
</gene>
<evidence type="ECO:0000313" key="1">
    <source>
        <dbReference type="EMBL" id="MES1923579.1"/>
    </source>
</evidence>
<keyword evidence="2" id="KW-1185">Reference proteome</keyword>
<organism evidence="1 2">
    <name type="scientific">Bonamia ostreae</name>
    <dbReference type="NCBI Taxonomy" id="126728"/>
    <lineage>
        <taxon>Eukaryota</taxon>
        <taxon>Sar</taxon>
        <taxon>Rhizaria</taxon>
        <taxon>Endomyxa</taxon>
        <taxon>Ascetosporea</taxon>
        <taxon>Haplosporida</taxon>
        <taxon>Bonamia</taxon>
    </lineage>
</organism>
<proteinExistence type="predicted"/>
<evidence type="ECO:0000313" key="2">
    <source>
        <dbReference type="Proteomes" id="UP001439008"/>
    </source>
</evidence>
<reference evidence="1 2" key="1">
    <citation type="journal article" date="2024" name="BMC Biol.">
        <title>Comparative genomics of Ascetosporea gives new insight into the evolutionary basis for animal parasitism in Rhizaria.</title>
        <authorList>
            <person name="Hiltunen Thoren M."/>
            <person name="Onut-Brannstrom I."/>
            <person name="Alfjorden A."/>
            <person name="Peckova H."/>
            <person name="Swords F."/>
            <person name="Hooper C."/>
            <person name="Holzer A.S."/>
            <person name="Bass D."/>
            <person name="Burki F."/>
        </authorList>
    </citation>
    <scope>NUCLEOTIDE SEQUENCE [LARGE SCALE GENOMIC DNA]</scope>
    <source>
        <strain evidence="1">20-A016</strain>
    </source>
</reference>
<protein>
    <submittedName>
        <fullName evidence="1">Uncharacterized protein</fullName>
    </submittedName>
</protein>
<comment type="caution">
    <text evidence="1">The sequence shown here is derived from an EMBL/GenBank/DDBJ whole genome shotgun (WGS) entry which is preliminary data.</text>
</comment>
<dbReference type="Proteomes" id="UP001439008">
    <property type="component" value="Unassembled WGS sequence"/>
</dbReference>
<name>A0ABV2AVZ2_9EUKA</name>
<sequence length="94" mass="10644">MLERDAYIWLTAHLSHKGVAISPQVTYHLGACKYIADFVLKRDNVELIIDMKSKATVTPLFKIKKSLMKVHIDKVVNVVYSVQELAKLTAAVFK</sequence>
<accession>A0ABV2AVZ2</accession>
<dbReference type="EMBL" id="JBDODL010006976">
    <property type="protein sequence ID" value="MES1923579.1"/>
    <property type="molecule type" value="Genomic_DNA"/>
</dbReference>